<dbReference type="EMBL" id="ML735220">
    <property type="protein sequence ID" value="KAE8395014.1"/>
    <property type="molecule type" value="Genomic_DNA"/>
</dbReference>
<dbReference type="Gene3D" id="3.40.30.10">
    <property type="entry name" value="Glutaredoxin"/>
    <property type="match status" value="1"/>
</dbReference>
<dbReference type="InterPro" id="IPR036249">
    <property type="entry name" value="Thioredoxin-like_sf"/>
</dbReference>
<protein>
    <submittedName>
        <fullName evidence="2">AhpC/TSA antioxidant enzyme-domain-containing protein</fullName>
    </submittedName>
</protein>
<dbReference type="PANTHER" id="PTHR28630:SF3">
    <property type="entry name" value="PEROXIREDOXIN-LIKE 2C"/>
    <property type="match status" value="1"/>
</dbReference>
<dbReference type="SUPFAM" id="SSF52833">
    <property type="entry name" value="Thioredoxin-like"/>
    <property type="match status" value="1"/>
</dbReference>
<gene>
    <name evidence="2" type="ORF">BDV23DRAFT_146023</name>
</gene>
<accession>A0A5N7CLD7</accession>
<feature type="region of interest" description="Disordered" evidence="1">
    <location>
        <begin position="1"/>
        <end position="31"/>
    </location>
</feature>
<dbReference type="OrthoDB" id="40334at2759"/>
<dbReference type="CDD" id="cd02970">
    <property type="entry name" value="PRX_like2"/>
    <property type="match status" value="1"/>
</dbReference>
<reference evidence="2" key="1">
    <citation type="submission" date="2019-04" db="EMBL/GenBank/DDBJ databases">
        <title>Friends and foes A comparative genomics studyof 23 Aspergillus species from section Flavi.</title>
        <authorList>
            <consortium name="DOE Joint Genome Institute"/>
            <person name="Kjaerbolling I."/>
            <person name="Vesth T."/>
            <person name="Frisvad J.C."/>
            <person name="Nybo J.L."/>
            <person name="Theobald S."/>
            <person name="Kildgaard S."/>
            <person name="Isbrandt T."/>
            <person name="Kuo A."/>
            <person name="Sato A."/>
            <person name="Lyhne E.K."/>
            <person name="Kogle M.E."/>
            <person name="Wiebenga A."/>
            <person name="Kun R.S."/>
            <person name="Lubbers R.J."/>
            <person name="Makela M.R."/>
            <person name="Barry K."/>
            <person name="Chovatia M."/>
            <person name="Clum A."/>
            <person name="Daum C."/>
            <person name="Haridas S."/>
            <person name="He G."/>
            <person name="LaButti K."/>
            <person name="Lipzen A."/>
            <person name="Mondo S."/>
            <person name="Riley R."/>
            <person name="Salamov A."/>
            <person name="Simmons B.A."/>
            <person name="Magnuson J.K."/>
            <person name="Henrissat B."/>
            <person name="Mortensen U.H."/>
            <person name="Larsen T.O."/>
            <person name="Devries R.P."/>
            <person name="Grigoriev I.V."/>
            <person name="Machida M."/>
            <person name="Baker S.E."/>
            <person name="Andersen M.R."/>
        </authorList>
    </citation>
    <scope>NUCLEOTIDE SEQUENCE [LARGE SCALE GENOMIC DNA]</scope>
    <source>
        <strain evidence="2">IBT 14317</strain>
    </source>
</reference>
<evidence type="ECO:0000313" key="2">
    <source>
        <dbReference type="EMBL" id="KAE8395014.1"/>
    </source>
</evidence>
<evidence type="ECO:0000256" key="1">
    <source>
        <dbReference type="SAM" id="MobiDB-lite"/>
    </source>
</evidence>
<sequence length="244" mass="27002">MSASTADPSVSGGDFHGGVQTNDQIPSPDTLRKVDNHRVLDRHGQSHSFKSLYSGPGTSNRVLIIFVRHFFCGSCQEFLRTLSESITPKVLEPLADSTSLIIIGCGDPALIEMYEKETNCPFPIYTDPTRQLYQDLGMMCSLAMGPQPAYIRKSMVRVVVESMAQALSYLPWGLAHKSGNSRQIGGEFLFEPLDHHSENAGDEAKQVKWCHRMKTTRDHTEIPDLMRVLGVDSKGMNLSGEQSS</sequence>
<name>A0A5N7CLD7_PETAA</name>
<organism evidence="2">
    <name type="scientific">Petromyces alliaceus</name>
    <name type="common">Aspergillus alliaceus</name>
    <dbReference type="NCBI Taxonomy" id="209559"/>
    <lineage>
        <taxon>Eukaryota</taxon>
        <taxon>Fungi</taxon>
        <taxon>Dikarya</taxon>
        <taxon>Ascomycota</taxon>
        <taxon>Pezizomycotina</taxon>
        <taxon>Eurotiomycetes</taxon>
        <taxon>Eurotiomycetidae</taxon>
        <taxon>Eurotiales</taxon>
        <taxon>Aspergillaceae</taxon>
        <taxon>Aspergillus</taxon>
        <taxon>Aspergillus subgen. Circumdati</taxon>
    </lineage>
</organism>
<dbReference type="FunFam" id="3.40.30.10:FF:000404">
    <property type="entry name" value="WGS project CABT00000000 data, contig 2.14"/>
    <property type="match status" value="1"/>
</dbReference>
<proteinExistence type="predicted"/>
<dbReference type="PANTHER" id="PTHR28630">
    <property type="match status" value="1"/>
</dbReference>
<dbReference type="AlphaFoldDB" id="A0A5N7CLD7"/>
<dbReference type="InterPro" id="IPR032801">
    <property type="entry name" value="PXL2A/B/C"/>
</dbReference>
<dbReference type="Proteomes" id="UP000326877">
    <property type="component" value="Unassembled WGS sequence"/>
</dbReference>
<dbReference type="Pfam" id="PF13911">
    <property type="entry name" value="AhpC-TSA_2"/>
    <property type="match status" value="1"/>
</dbReference>